<evidence type="ECO:0000313" key="2">
    <source>
        <dbReference type="Proteomes" id="UP000246316"/>
    </source>
</evidence>
<sequence length="77" mass="9112">MKNLEIIENETLYDMYIYYKTPAEGNWTDIPEGWKLHRKGLTKEVAVKDRDFMVGLKCQTVFGTVKLVEVKIQRKFL</sequence>
<dbReference type="RefSeq" id="YP_010095165.1">
    <property type="nucleotide sequence ID" value="NC_055743.1"/>
</dbReference>
<dbReference type="EMBL" id="MH059636">
    <property type="protein sequence ID" value="AWD90366.1"/>
    <property type="molecule type" value="Genomic_DNA"/>
</dbReference>
<name>A0A2S1GLW0_9CAUD</name>
<dbReference type="GeneID" id="65112799"/>
<keyword evidence="2" id="KW-1185">Reference proteome</keyword>
<organism evidence="1 2">
    <name type="scientific">Erwinia phage Cronus</name>
    <dbReference type="NCBI Taxonomy" id="2163633"/>
    <lineage>
        <taxon>Viruses</taxon>
        <taxon>Duplodnaviria</taxon>
        <taxon>Heunggongvirae</taxon>
        <taxon>Uroviricota</taxon>
        <taxon>Caudoviricetes</taxon>
        <taxon>Pantevenvirales</taxon>
        <taxon>Straboviridae</taxon>
        <taxon>Tevenvirinae</taxon>
        <taxon>Risoevirus</taxon>
        <taxon>Risoevirus cronus</taxon>
        <taxon>Roskildevirus cronus</taxon>
    </lineage>
</organism>
<protein>
    <submittedName>
        <fullName evidence="1">Uncharacterized protein</fullName>
    </submittedName>
</protein>
<reference evidence="1" key="1">
    <citation type="submission" date="2018-03" db="EMBL/GenBank/DDBJ databases">
        <title>Phage therapy in agriculture - a green tech approach to combat plant pathogenic bacteria.</title>
        <authorList>
            <person name="Carstens A.B."/>
            <person name="Djurhuus A.M."/>
            <person name="Hansen L.H."/>
        </authorList>
    </citation>
    <scope>NUCLEOTIDE SEQUENCE [LARGE SCALE GENOMIC DNA]</scope>
</reference>
<dbReference type="KEGG" id="vg:65112799"/>
<accession>A0A2S1GLW0</accession>
<proteinExistence type="predicted"/>
<evidence type="ECO:0000313" key="1">
    <source>
        <dbReference type="EMBL" id="AWD90366.1"/>
    </source>
</evidence>
<dbReference type="Proteomes" id="UP000246316">
    <property type="component" value="Segment"/>
</dbReference>